<evidence type="ECO:0000313" key="1">
    <source>
        <dbReference type="EMBL" id="PIR93000.1"/>
    </source>
</evidence>
<dbReference type="InterPro" id="IPR036237">
    <property type="entry name" value="Xyl_isomerase-like_sf"/>
</dbReference>
<evidence type="ECO:0008006" key="3">
    <source>
        <dbReference type="Google" id="ProtNLM"/>
    </source>
</evidence>
<organism evidence="1 2">
    <name type="scientific">Candidatus Falkowbacteria bacterium CG10_big_fil_rev_8_21_14_0_10_43_10</name>
    <dbReference type="NCBI Taxonomy" id="1974567"/>
    <lineage>
        <taxon>Bacteria</taxon>
        <taxon>Candidatus Falkowiibacteriota</taxon>
    </lineage>
</organism>
<name>A0A2H0V3S6_9BACT</name>
<dbReference type="SUPFAM" id="SSF51658">
    <property type="entry name" value="Xylose isomerase-like"/>
    <property type="match status" value="1"/>
</dbReference>
<dbReference type="Proteomes" id="UP000228626">
    <property type="component" value="Unassembled WGS sequence"/>
</dbReference>
<reference evidence="2" key="1">
    <citation type="submission" date="2017-09" db="EMBL/GenBank/DDBJ databases">
        <title>Depth-based differentiation of microbial function through sediment-hosted aquifers and enrichment of novel symbionts in the deep terrestrial subsurface.</title>
        <authorList>
            <person name="Probst A.J."/>
            <person name="Ladd B."/>
            <person name="Jarett J.K."/>
            <person name="Geller-Mcgrath D.E."/>
            <person name="Sieber C.M.K."/>
            <person name="Emerson J.B."/>
            <person name="Anantharaman K."/>
            <person name="Thomas B.C."/>
            <person name="Malmstrom R."/>
            <person name="Stieglmeier M."/>
            <person name="Klingl A."/>
            <person name="Woyke T."/>
            <person name="Ryan C.M."/>
            <person name="Banfield J.F."/>
        </authorList>
    </citation>
    <scope>NUCLEOTIDE SEQUENCE [LARGE SCALE GENOMIC DNA]</scope>
</reference>
<accession>A0A2H0V3S6</accession>
<sequence length="233" mass="27117">MKILTSITTVLGADWQAQLQESAALGLEEIAVFLTGLNPADRKVFYREAKKIKFKKIPFVHIRHDFTAQEIGYLAKEFKTEKVNIHFIKEHLPRYDISEFKKIIYVENHPGHSIGDDELAVAEEIIKKYAGICLDVAHLESDRREDAESYQKYTALLKKYPCGCGHISAVKSDKMYDKEEDRYAYDWHTYKELGEFDYLKRYEEFLPPIAALELTNSITEQLTAKNYIEKLLR</sequence>
<protein>
    <recommendedName>
        <fullName evidence="3">Xylose isomerase-like TIM barrel domain-containing protein</fullName>
    </recommendedName>
</protein>
<proteinExistence type="predicted"/>
<gene>
    <name evidence="1" type="ORF">COT99_03210</name>
</gene>
<comment type="caution">
    <text evidence="1">The sequence shown here is derived from an EMBL/GenBank/DDBJ whole genome shotgun (WGS) entry which is preliminary data.</text>
</comment>
<evidence type="ECO:0000313" key="2">
    <source>
        <dbReference type="Proteomes" id="UP000228626"/>
    </source>
</evidence>
<dbReference type="AlphaFoldDB" id="A0A2H0V3S6"/>
<dbReference type="EMBL" id="PFAR01000038">
    <property type="protein sequence ID" value="PIR93000.1"/>
    <property type="molecule type" value="Genomic_DNA"/>
</dbReference>